<dbReference type="SUPFAM" id="SSF57889">
    <property type="entry name" value="Cysteine-rich domain"/>
    <property type="match status" value="7"/>
</dbReference>
<proteinExistence type="predicted"/>
<keyword evidence="3" id="KW-0863">Zinc-finger</keyword>
<name>A0A8J4R1V8_9ROSI</name>
<dbReference type="PANTHER" id="PTHR46288:SF27">
    <property type="entry name" value="CYSTEINE_HISTIDINE-RICH C1 DOMAIN FAMILY PROTEIN"/>
    <property type="match status" value="1"/>
</dbReference>
<evidence type="ECO:0000256" key="1">
    <source>
        <dbReference type="ARBA" id="ARBA00022723"/>
    </source>
</evidence>
<dbReference type="OrthoDB" id="1884766at2759"/>
<dbReference type="InterPro" id="IPR046349">
    <property type="entry name" value="C1-like_sf"/>
</dbReference>
<dbReference type="InterPro" id="IPR002219">
    <property type="entry name" value="PKC_DAG/PE"/>
</dbReference>
<dbReference type="GO" id="GO:0008270">
    <property type="term" value="F:zinc ion binding"/>
    <property type="evidence" value="ECO:0007669"/>
    <property type="project" value="UniProtKB-KW"/>
</dbReference>
<reference evidence="6" key="1">
    <citation type="submission" date="2020-03" db="EMBL/GenBank/DDBJ databases">
        <title>Castanea mollissima Vanexum genome sequencing.</title>
        <authorList>
            <person name="Staton M."/>
        </authorList>
    </citation>
    <scope>NUCLEOTIDE SEQUENCE</scope>
    <source>
        <tissue evidence="6">Leaf</tissue>
    </source>
</reference>
<dbReference type="SMART" id="SM00109">
    <property type="entry name" value="C1"/>
    <property type="match status" value="8"/>
</dbReference>
<dbReference type="SMART" id="SM00249">
    <property type="entry name" value="PHD"/>
    <property type="match status" value="6"/>
</dbReference>
<evidence type="ECO:0000313" key="6">
    <source>
        <dbReference type="EMBL" id="KAF3964176.1"/>
    </source>
</evidence>
<keyword evidence="1" id="KW-0479">Metal-binding</keyword>
<accession>A0A8J4R1V8</accession>
<dbReference type="Pfam" id="PF03107">
    <property type="entry name" value="C1_2"/>
    <property type="match status" value="5"/>
</dbReference>
<protein>
    <recommendedName>
        <fullName evidence="5">Phorbol-ester/DAG-type domain-containing protein</fullName>
    </recommendedName>
</protein>
<organism evidence="6 7">
    <name type="scientific">Castanea mollissima</name>
    <name type="common">Chinese chestnut</name>
    <dbReference type="NCBI Taxonomy" id="60419"/>
    <lineage>
        <taxon>Eukaryota</taxon>
        <taxon>Viridiplantae</taxon>
        <taxon>Streptophyta</taxon>
        <taxon>Embryophyta</taxon>
        <taxon>Tracheophyta</taxon>
        <taxon>Spermatophyta</taxon>
        <taxon>Magnoliopsida</taxon>
        <taxon>eudicotyledons</taxon>
        <taxon>Gunneridae</taxon>
        <taxon>Pentapetalae</taxon>
        <taxon>rosids</taxon>
        <taxon>fabids</taxon>
        <taxon>Fagales</taxon>
        <taxon>Fagaceae</taxon>
        <taxon>Castanea</taxon>
    </lineage>
</organism>
<dbReference type="PROSITE" id="PS50081">
    <property type="entry name" value="ZF_DAG_PE_2"/>
    <property type="match status" value="2"/>
</dbReference>
<evidence type="ECO:0000256" key="2">
    <source>
        <dbReference type="ARBA" id="ARBA00022737"/>
    </source>
</evidence>
<dbReference type="Proteomes" id="UP000737018">
    <property type="component" value="Unassembled WGS sequence"/>
</dbReference>
<dbReference type="InterPro" id="IPR001965">
    <property type="entry name" value="Znf_PHD"/>
</dbReference>
<comment type="caution">
    <text evidence="6">The sequence shown here is derived from an EMBL/GenBank/DDBJ whole genome shotgun (WGS) entry which is preliminary data.</text>
</comment>
<sequence>MEDEIEHLSHKYRLLLKKSYLDFRRTRAACGNNIYGDGIADDGAFDCNVCRTRCLGCTYPCTDCDFKMEVLCAREAKIRLPIHDHKLKLQVSDTDTQPSFFCDFCHTRCYSHRGQSLHCEEDCNFKIDLDCARMLINRKFEPIQHVSHEHWLIYDDCIKARDRKYCAACRKVCHGATYCCKPCYFFLHKSCAKYPTEIQLSLLHSDHPLMLRNRKERERCDFCNLTCQALTFRCDLCNFKIDYLCARMLIKLPKLQKIHHYSHPHSLFLHNIFGLRGTGNANCYACRKQLSFSSPFYRCSDCAFYLHESCSLDLIEHYRHYKHIQNHFHNHPLEIVYYHRNVPGVVCCTLCRKCCFGPTYVCFLCNFFLHESCLELLGTDRISQNSFHKHPLIIVDNKVNDSTSYFFMNNIDFPSCSACGEPCFGKSFACLRCKFLIHELCLELPHEIQHFFHPCPLSLQQETTNFTCRACEKSRSQFAYCCNRCHFFLDVECALMFTRNFEGQNYILSSYHHHPLILCNKDSNDHVVSCDGCNQVISSEIYGCIQCDFYLHRSCAAVPQRIKHPFHPKHTLNLFFDEKLLCRVSILKSLDKKGKVKYLRHKHFSIHDDKENEVCCGVCEKHVCGPSYECIRCKFFIHQDCIEPVEEVQHPFQPHHNDSLIGVSRKTLPRKKFTCDACSCKSCFGFSYRCEECSFKLDANCASLKPPIKYEGHRHLLTFFEKVYDDPQCEVCKTSYSDVSYLRCVECDFNVHLYCLPLPSTIKHKCHIHPLHLRDYFVEDYSGEYYCDACENSRDPRESVYHCAGCSNYVAHINCVIDEVILSLNGMRGDVELRIVDRDNIVEKTSKRGLTLKEIVSSSNEDEKREFEDAEAAIVDLVGEIMSKADSGNRDSILEDLVNSDETFILILKNLKYPMGEEDISSMTFLELESKLVKVRDYMVSQNCAPILESLFDKYGDFSASSTSNPRTKMHVLNIVGGVAQSMCNTKVKDITANLLFNWWKNFQLAQHVGFNVQFAFDHLYRLAQAQFRMEGEFKADAKLLESQIKIEELILSQETKLEVLKDKQKQLIRSKRRKSILEKECLIQDMESRLMPAGMGLL</sequence>
<gene>
    <name evidence="6" type="ORF">CMV_011510</name>
</gene>
<dbReference type="InterPro" id="IPR004146">
    <property type="entry name" value="DC1"/>
</dbReference>
<evidence type="ECO:0000256" key="3">
    <source>
        <dbReference type="ARBA" id="ARBA00022771"/>
    </source>
</evidence>
<evidence type="ECO:0000256" key="4">
    <source>
        <dbReference type="ARBA" id="ARBA00022833"/>
    </source>
</evidence>
<feature type="domain" description="Phorbol-ester/DAG-type" evidence="5">
    <location>
        <begin position="264"/>
        <end position="318"/>
    </location>
</feature>
<evidence type="ECO:0000259" key="5">
    <source>
        <dbReference type="PROSITE" id="PS50081"/>
    </source>
</evidence>
<keyword evidence="7" id="KW-1185">Reference proteome</keyword>
<evidence type="ECO:0000313" key="7">
    <source>
        <dbReference type="Proteomes" id="UP000737018"/>
    </source>
</evidence>
<keyword evidence="4" id="KW-0862">Zinc</keyword>
<keyword evidence="2" id="KW-0677">Repeat</keyword>
<dbReference type="PANTHER" id="PTHR46288">
    <property type="entry name" value="PHORBOL-ESTER/DAG-TYPE DOMAIN-CONTAINING PROTEIN"/>
    <property type="match status" value="1"/>
</dbReference>
<dbReference type="AlphaFoldDB" id="A0A8J4R1V8"/>
<dbReference type="EMBL" id="JRKL02001407">
    <property type="protein sequence ID" value="KAF3964176.1"/>
    <property type="molecule type" value="Genomic_DNA"/>
</dbReference>
<feature type="domain" description="Phorbol-ester/DAG-type" evidence="5">
    <location>
        <begin position="712"/>
        <end position="766"/>
    </location>
</feature>